<protein>
    <submittedName>
        <fullName evidence="2">Glycerophosphodiester phosphodiesterase</fullName>
    </submittedName>
</protein>
<dbReference type="EMBL" id="CP147404">
    <property type="protein sequence ID" value="WXB91978.1"/>
    <property type="molecule type" value="Genomic_DNA"/>
</dbReference>
<dbReference type="Pfam" id="PF03009">
    <property type="entry name" value="GDPD"/>
    <property type="match status" value="1"/>
</dbReference>
<evidence type="ECO:0000259" key="1">
    <source>
        <dbReference type="PROSITE" id="PS51704"/>
    </source>
</evidence>
<keyword evidence="3" id="KW-1185">Reference proteome</keyword>
<name>A0ABZ2N2M3_9BACI</name>
<dbReference type="CDD" id="cd08563">
    <property type="entry name" value="GDPD_TtGDE_like"/>
    <property type="match status" value="1"/>
</dbReference>
<organism evidence="2 3">
    <name type="scientific">Bacillus kandeliae</name>
    <dbReference type="NCBI Taxonomy" id="3129297"/>
    <lineage>
        <taxon>Bacteria</taxon>
        <taxon>Bacillati</taxon>
        <taxon>Bacillota</taxon>
        <taxon>Bacilli</taxon>
        <taxon>Bacillales</taxon>
        <taxon>Bacillaceae</taxon>
        <taxon>Bacillus</taxon>
    </lineage>
</organism>
<reference evidence="2 3" key="1">
    <citation type="submission" date="2024-02" db="EMBL/GenBank/DDBJ databases">
        <title>Seven novel Bacillus-like species.</title>
        <authorList>
            <person name="Liu G."/>
        </authorList>
    </citation>
    <scope>NUCLEOTIDE SEQUENCE [LARGE SCALE GENOMIC DNA]</scope>
    <source>
        <strain evidence="2 3">FJAT-52991</strain>
    </source>
</reference>
<evidence type="ECO:0000313" key="3">
    <source>
        <dbReference type="Proteomes" id="UP001387364"/>
    </source>
</evidence>
<feature type="domain" description="GP-PDE" evidence="1">
    <location>
        <begin position="2"/>
        <end position="238"/>
    </location>
</feature>
<sequence length="244" mass="27915">MTLIFAHRGYSAVAPENTMLAFQAAKEAGADGIELDVQMTKDGCVVVIHDERLDRTTNGKGYVKDWSWSEMKYLQASYKYTNTQSPPTIPLLTDVFNWMRTNNLLCNIELKNNEFLYTGMEEKVLQFIRQYQYEDRVMISSFNHYSLAHFHRLAPDIKTAILYSSHLYMPWKYAAAIGASAIHPNVRTVNSSIIKTSIEAGIDIRPYTVNKEKQMEWLMKQGCSAIFTDDPKKAIVIRKVVLGK</sequence>
<dbReference type="RefSeq" id="WP_338750005.1">
    <property type="nucleotide sequence ID" value="NZ_CP147404.1"/>
</dbReference>
<gene>
    <name evidence="2" type="ORF">WDJ61_11975</name>
</gene>
<dbReference type="PROSITE" id="PS51704">
    <property type="entry name" value="GP_PDE"/>
    <property type="match status" value="1"/>
</dbReference>
<dbReference type="InterPro" id="IPR017946">
    <property type="entry name" value="PLC-like_Pdiesterase_TIM-brl"/>
</dbReference>
<dbReference type="SUPFAM" id="SSF51695">
    <property type="entry name" value="PLC-like phosphodiesterases"/>
    <property type="match status" value="1"/>
</dbReference>
<dbReference type="Proteomes" id="UP001387364">
    <property type="component" value="Chromosome"/>
</dbReference>
<proteinExistence type="predicted"/>
<dbReference type="InterPro" id="IPR030395">
    <property type="entry name" value="GP_PDE_dom"/>
</dbReference>
<dbReference type="Gene3D" id="3.20.20.190">
    <property type="entry name" value="Phosphatidylinositol (PI) phosphodiesterase"/>
    <property type="match status" value="1"/>
</dbReference>
<accession>A0ABZ2N2M3</accession>
<dbReference type="PANTHER" id="PTHR46211:SF1">
    <property type="entry name" value="GLYCEROPHOSPHODIESTER PHOSPHODIESTERASE, CYTOPLASMIC"/>
    <property type="match status" value="1"/>
</dbReference>
<dbReference type="PANTHER" id="PTHR46211">
    <property type="entry name" value="GLYCEROPHOSPHORYL DIESTER PHOSPHODIESTERASE"/>
    <property type="match status" value="1"/>
</dbReference>
<evidence type="ECO:0000313" key="2">
    <source>
        <dbReference type="EMBL" id="WXB91978.1"/>
    </source>
</evidence>